<dbReference type="Proteomes" id="UP000196485">
    <property type="component" value="Unassembled WGS sequence"/>
</dbReference>
<protein>
    <submittedName>
        <fullName evidence="1">Uncharacterized protein</fullName>
    </submittedName>
</protein>
<evidence type="ECO:0000313" key="1">
    <source>
        <dbReference type="EMBL" id="SMY18244.1"/>
    </source>
</evidence>
<keyword evidence="2" id="KW-1185">Reference proteome</keyword>
<dbReference type="EMBL" id="FYAH01000013">
    <property type="protein sequence ID" value="SMY18244.1"/>
    <property type="molecule type" value="Genomic_DNA"/>
</dbReference>
<reference evidence="2" key="1">
    <citation type="submission" date="2017-06" db="EMBL/GenBank/DDBJ databases">
        <authorList>
            <person name="Rodrigo-Torres L."/>
            <person name="Arahal R. D."/>
            <person name="Lucena T."/>
        </authorList>
    </citation>
    <scope>NUCLEOTIDE SEQUENCE [LARGE SCALE GENOMIC DNA]</scope>
    <source>
        <strain evidence="2">type strain: CECT 9192</strain>
    </source>
</reference>
<accession>A0A1Y6L1P0</accession>
<sequence>MLPQNYILITITILARSCLPRVYFYRPLTNDKKNHTEMVWFFINLEFEIYCLKSISKTMVIYGMALKAHAQHQQTHQHFQAAHQDEYHGLS</sequence>
<organism evidence="1 2">
    <name type="scientific">Photobacterium aquimaris</name>
    <dbReference type="NCBI Taxonomy" id="512643"/>
    <lineage>
        <taxon>Bacteria</taxon>
        <taxon>Pseudomonadati</taxon>
        <taxon>Pseudomonadota</taxon>
        <taxon>Gammaproteobacteria</taxon>
        <taxon>Vibrionales</taxon>
        <taxon>Vibrionaceae</taxon>
        <taxon>Photobacterium</taxon>
    </lineage>
</organism>
<name>A0A1Y6L1P0_9GAMM</name>
<gene>
    <name evidence="1" type="ORF">PAQU9191_03585</name>
</gene>
<proteinExistence type="predicted"/>
<evidence type="ECO:0000313" key="2">
    <source>
        <dbReference type="Proteomes" id="UP000196485"/>
    </source>
</evidence>
<dbReference type="AlphaFoldDB" id="A0A1Y6L1P0"/>